<evidence type="ECO:0000313" key="4">
    <source>
        <dbReference type="Proteomes" id="UP000663828"/>
    </source>
</evidence>
<dbReference type="CDD" id="cd02440">
    <property type="entry name" value="AdoMet_MTases"/>
    <property type="match status" value="1"/>
</dbReference>
<gene>
    <name evidence="3" type="ORF">XAT740_LOCUS17865</name>
</gene>
<sequence>MASSRNLRRMNDLTVVSKMESSNFHPTSLCSDRASIDGNQQLSQRLKTLEDLCQKQNIHIQECNKKIEKFEKQIQELEDKVIELQQCNSYKKESRIERSVQTNNDISNPPTLQLRPAYFLRVRNETKDEDAIKRTGKKEAKRFSGLSNDAFIQWMDSRQVKDSLWANEFYRRCLLSSIARMYNQRYNLNRLKIESGKYKELDQLQMVIQEFNKQPGAQESLKIWHTQTSPDRRFMEIKAFFEYTTANPSVLGDLRVLEPLNVDEILSRYGIKAYLDLECRNGFNAAEIGDYLHLGKEDIFGGNQHNQCTDKITYIHVDLKESTIDLVDNRVDLITCLVILHRIPKIDSMLTELVRVLRPNGYLILREHDCKQEYSLTAKYLNFVQALVIFARIGEYSTISADWNEQKAEVIKYTSSIHYRTREEWGAKLKKFGFNLRAIVSYSSNTNQPNPQQLFYGIYQLNAK</sequence>
<dbReference type="SUPFAM" id="SSF53335">
    <property type="entry name" value="S-adenosyl-L-methionine-dependent methyltransferases"/>
    <property type="match status" value="1"/>
</dbReference>
<proteinExistence type="predicted"/>
<dbReference type="Pfam" id="PF08241">
    <property type="entry name" value="Methyltransf_11"/>
    <property type="match status" value="1"/>
</dbReference>
<reference evidence="3" key="1">
    <citation type="submission" date="2021-02" db="EMBL/GenBank/DDBJ databases">
        <authorList>
            <person name="Nowell W R."/>
        </authorList>
    </citation>
    <scope>NUCLEOTIDE SEQUENCE</scope>
</reference>
<comment type="caution">
    <text evidence="3">The sequence shown here is derived from an EMBL/GenBank/DDBJ whole genome shotgun (WGS) entry which is preliminary data.</text>
</comment>
<dbReference type="InterPro" id="IPR013216">
    <property type="entry name" value="Methyltransf_11"/>
</dbReference>
<dbReference type="GO" id="GO:0008757">
    <property type="term" value="F:S-adenosylmethionine-dependent methyltransferase activity"/>
    <property type="evidence" value="ECO:0007669"/>
    <property type="project" value="InterPro"/>
</dbReference>
<dbReference type="InterPro" id="IPR029063">
    <property type="entry name" value="SAM-dependent_MTases_sf"/>
</dbReference>
<accession>A0A814NE17</accession>
<evidence type="ECO:0000313" key="3">
    <source>
        <dbReference type="EMBL" id="CAF1091526.1"/>
    </source>
</evidence>
<dbReference type="AlphaFoldDB" id="A0A814NE17"/>
<feature type="domain" description="Methyltransferase type 11" evidence="2">
    <location>
        <begin position="308"/>
        <end position="365"/>
    </location>
</feature>
<protein>
    <recommendedName>
        <fullName evidence="2">Methyltransferase type 11 domain-containing protein</fullName>
    </recommendedName>
</protein>
<evidence type="ECO:0000256" key="1">
    <source>
        <dbReference type="SAM" id="Coils"/>
    </source>
</evidence>
<name>A0A814NE17_ADIRI</name>
<evidence type="ECO:0000259" key="2">
    <source>
        <dbReference type="Pfam" id="PF08241"/>
    </source>
</evidence>
<keyword evidence="1" id="KW-0175">Coiled coil</keyword>
<dbReference type="Gene3D" id="3.40.50.150">
    <property type="entry name" value="Vaccinia Virus protein VP39"/>
    <property type="match status" value="1"/>
</dbReference>
<feature type="coiled-coil region" evidence="1">
    <location>
        <begin position="39"/>
        <end position="87"/>
    </location>
</feature>
<dbReference type="Proteomes" id="UP000663828">
    <property type="component" value="Unassembled WGS sequence"/>
</dbReference>
<organism evidence="3 4">
    <name type="scientific">Adineta ricciae</name>
    <name type="common">Rotifer</name>
    <dbReference type="NCBI Taxonomy" id="249248"/>
    <lineage>
        <taxon>Eukaryota</taxon>
        <taxon>Metazoa</taxon>
        <taxon>Spiralia</taxon>
        <taxon>Gnathifera</taxon>
        <taxon>Rotifera</taxon>
        <taxon>Eurotatoria</taxon>
        <taxon>Bdelloidea</taxon>
        <taxon>Adinetida</taxon>
        <taxon>Adinetidae</taxon>
        <taxon>Adineta</taxon>
    </lineage>
</organism>
<dbReference type="EMBL" id="CAJNOR010001176">
    <property type="protein sequence ID" value="CAF1091526.1"/>
    <property type="molecule type" value="Genomic_DNA"/>
</dbReference>
<keyword evidence="4" id="KW-1185">Reference proteome</keyword>